<comment type="subcellular location">
    <subcellularLocation>
        <location evidence="1">Cytoplasm</location>
    </subcellularLocation>
</comment>
<dbReference type="SUPFAM" id="SSF53335">
    <property type="entry name" value="S-adenosyl-L-methionine-dependent methyltransferases"/>
    <property type="match status" value="1"/>
</dbReference>
<dbReference type="GO" id="GO:0004719">
    <property type="term" value="F:protein-L-isoaspartate (D-aspartate) O-methyltransferase activity"/>
    <property type="evidence" value="ECO:0007669"/>
    <property type="project" value="UniProtKB-EC"/>
</dbReference>
<accession>W4LRZ1</accession>
<comment type="similarity">
    <text evidence="2">Belongs to the methyltransferase superfamily. L-isoaspartyl/D-aspartyl protein methyltransferase family.</text>
</comment>
<evidence type="ECO:0000256" key="6">
    <source>
        <dbReference type="ARBA" id="ARBA00022603"/>
    </source>
</evidence>
<dbReference type="InterPro" id="IPR029063">
    <property type="entry name" value="SAM-dependent_MTases_sf"/>
</dbReference>
<evidence type="ECO:0000256" key="10">
    <source>
        <dbReference type="ARBA" id="ARBA00031323"/>
    </source>
</evidence>
<evidence type="ECO:0000256" key="3">
    <source>
        <dbReference type="ARBA" id="ARBA00011890"/>
    </source>
</evidence>
<dbReference type="EC" id="2.1.1.77" evidence="3"/>
<dbReference type="CDD" id="cd02440">
    <property type="entry name" value="AdoMet_MTases"/>
    <property type="match status" value="1"/>
</dbReference>
<keyword evidence="6" id="KW-0489">Methyltransferase</keyword>
<evidence type="ECO:0000313" key="13">
    <source>
        <dbReference type="Proteomes" id="UP000019140"/>
    </source>
</evidence>
<keyword evidence="8" id="KW-0949">S-adenosyl-L-methionine</keyword>
<keyword evidence="5" id="KW-0963">Cytoplasm</keyword>
<proteinExistence type="inferred from homology"/>
<evidence type="ECO:0000313" key="12">
    <source>
        <dbReference type="EMBL" id="ETX00758.1"/>
    </source>
</evidence>
<dbReference type="HOGENOM" id="CLU_695770_0_0_7"/>
<evidence type="ECO:0000256" key="1">
    <source>
        <dbReference type="ARBA" id="ARBA00004496"/>
    </source>
</evidence>
<dbReference type="GO" id="GO:0005737">
    <property type="term" value="C:cytoplasm"/>
    <property type="evidence" value="ECO:0007669"/>
    <property type="project" value="UniProtKB-SubCell"/>
</dbReference>
<evidence type="ECO:0000256" key="9">
    <source>
        <dbReference type="ARBA" id="ARBA00030757"/>
    </source>
</evidence>
<protein>
    <recommendedName>
        <fullName evidence="4">Protein-L-isoaspartate O-methyltransferase</fullName>
        <ecNumber evidence="3">2.1.1.77</ecNumber>
    </recommendedName>
    <alternativeName>
        <fullName evidence="11">L-isoaspartyl protein carboxyl methyltransferase</fullName>
    </alternativeName>
    <alternativeName>
        <fullName evidence="9">Protein L-isoaspartyl methyltransferase</fullName>
    </alternativeName>
    <alternativeName>
        <fullName evidence="10">Protein-beta-aspartate methyltransferase</fullName>
    </alternativeName>
</protein>
<dbReference type="InterPro" id="IPR000682">
    <property type="entry name" value="PCMT"/>
</dbReference>
<dbReference type="PATRIC" id="fig|1429439.4.peg.6498"/>
<dbReference type="AlphaFoldDB" id="W4LRZ1"/>
<evidence type="ECO:0000256" key="5">
    <source>
        <dbReference type="ARBA" id="ARBA00022490"/>
    </source>
</evidence>
<dbReference type="Pfam" id="PF01135">
    <property type="entry name" value="PCMT"/>
    <property type="match status" value="1"/>
</dbReference>
<evidence type="ECO:0000256" key="7">
    <source>
        <dbReference type="ARBA" id="ARBA00022679"/>
    </source>
</evidence>
<keyword evidence="13" id="KW-1185">Reference proteome</keyword>
<evidence type="ECO:0000256" key="2">
    <source>
        <dbReference type="ARBA" id="ARBA00005369"/>
    </source>
</evidence>
<name>W4LRZ1_9BACT</name>
<dbReference type="EMBL" id="AZHX01001697">
    <property type="protein sequence ID" value="ETX00758.1"/>
    <property type="molecule type" value="Genomic_DNA"/>
</dbReference>
<evidence type="ECO:0000256" key="4">
    <source>
        <dbReference type="ARBA" id="ARBA00013346"/>
    </source>
</evidence>
<comment type="caution">
    <text evidence="12">The sequence shown here is derived from an EMBL/GenBank/DDBJ whole genome shotgun (WGS) entry which is preliminary data.</text>
</comment>
<organism evidence="12 13">
    <name type="scientific">Candidatus Entotheonella gemina</name>
    <dbReference type="NCBI Taxonomy" id="1429439"/>
    <lineage>
        <taxon>Bacteria</taxon>
        <taxon>Pseudomonadati</taxon>
        <taxon>Nitrospinota/Tectimicrobiota group</taxon>
        <taxon>Candidatus Tectimicrobiota</taxon>
        <taxon>Candidatus Entotheonellia</taxon>
        <taxon>Candidatus Entotheonellales</taxon>
        <taxon>Candidatus Entotheonellaceae</taxon>
        <taxon>Candidatus Entotheonella</taxon>
    </lineage>
</organism>
<dbReference type="PANTHER" id="PTHR11579">
    <property type="entry name" value="PROTEIN-L-ISOASPARTATE O-METHYLTRANSFERASE"/>
    <property type="match status" value="1"/>
</dbReference>
<gene>
    <name evidence="12" type="ORF">ETSY2_38545</name>
</gene>
<dbReference type="Proteomes" id="UP000019140">
    <property type="component" value="Unassembled WGS sequence"/>
</dbReference>
<dbReference type="Gene3D" id="3.40.50.150">
    <property type="entry name" value="Vaccinia Virus protein VP39"/>
    <property type="match status" value="1"/>
</dbReference>
<dbReference type="PANTHER" id="PTHR11579:SF0">
    <property type="entry name" value="PROTEIN-L-ISOASPARTATE(D-ASPARTATE) O-METHYLTRANSFERASE"/>
    <property type="match status" value="1"/>
</dbReference>
<evidence type="ECO:0000256" key="8">
    <source>
        <dbReference type="ARBA" id="ARBA00022691"/>
    </source>
</evidence>
<evidence type="ECO:0000256" key="11">
    <source>
        <dbReference type="ARBA" id="ARBA00031350"/>
    </source>
</evidence>
<reference evidence="12 13" key="1">
    <citation type="journal article" date="2014" name="Nature">
        <title>An environmental bacterial taxon with a large and distinct metabolic repertoire.</title>
        <authorList>
            <person name="Wilson M.C."/>
            <person name="Mori T."/>
            <person name="Ruckert C."/>
            <person name="Uria A.R."/>
            <person name="Helf M.J."/>
            <person name="Takada K."/>
            <person name="Gernert C."/>
            <person name="Steffens U.A."/>
            <person name="Heycke N."/>
            <person name="Schmitt S."/>
            <person name="Rinke C."/>
            <person name="Helfrich E.J."/>
            <person name="Brachmann A.O."/>
            <person name="Gurgui C."/>
            <person name="Wakimoto T."/>
            <person name="Kracht M."/>
            <person name="Crusemann M."/>
            <person name="Hentschel U."/>
            <person name="Abe I."/>
            <person name="Matsunaga S."/>
            <person name="Kalinowski J."/>
            <person name="Takeyama H."/>
            <person name="Piel J."/>
        </authorList>
    </citation>
    <scope>NUCLEOTIDE SEQUENCE [LARGE SCALE GENOMIC DNA]</scope>
    <source>
        <strain evidence="13">TSY2</strain>
    </source>
</reference>
<sequence length="396" mass="45584">METIVEKYQNQLLEQAQSIYYEDSISERTKKAYLTTPRHLFVKRFRNWGTKEWHEINEENLEEHIAMLYANRPLILFGDDDNDVRSTISQPTFVLRMLDMLQVEPDHKVLELGAGSGWNAALMGHLVGPEGLVYSLEIIPEIAKIAAETIEQLAIENVHIIEADGGEGYAAGGPYDRAIFTAGAYDLPHHFFEQMKDDGLLLIVIKNEGGGDALFLLRKRASHFESIEAQQCGFVQMKGKYQLDSLEPINLEALPEWSMLKDQAIGTRPFWWGGEGKDGFPWRTIGIRSFLSIVEPSFCAFKMERTSERLREEHYFGLWDQENHSLVLAKHDHLRSYGNTVAEERLMQHIRQWVELGMPSSINFSLKVYPLDYPLTSCKDQWIVKRNESQFVWSLD</sequence>
<keyword evidence="7" id="KW-0808">Transferase</keyword>
<dbReference type="GO" id="GO:0032259">
    <property type="term" value="P:methylation"/>
    <property type="evidence" value="ECO:0007669"/>
    <property type="project" value="UniProtKB-KW"/>
</dbReference>